<dbReference type="EMBL" id="JBFOLJ010000010">
    <property type="protein sequence ID" value="KAL2502158.1"/>
    <property type="molecule type" value="Genomic_DNA"/>
</dbReference>
<comment type="similarity">
    <text evidence="2 15">Belongs to the glutamate-gated ion channel (TC 1.A.10.1) family.</text>
</comment>
<evidence type="ECO:0000256" key="4">
    <source>
        <dbReference type="ARBA" id="ARBA00022448"/>
    </source>
</evidence>
<dbReference type="AlphaFoldDB" id="A0ABD1SN73"/>
<evidence type="ECO:0000256" key="7">
    <source>
        <dbReference type="ARBA" id="ARBA00022989"/>
    </source>
</evidence>
<gene>
    <name evidence="20" type="ORF">Fot_36006</name>
</gene>
<dbReference type="SMART" id="SM00079">
    <property type="entry name" value="PBPe"/>
    <property type="match status" value="1"/>
</dbReference>
<keyword evidence="11" id="KW-0325">Glycoprotein</keyword>
<dbReference type="FunFam" id="3.40.190.10:FF:000217">
    <property type="entry name" value="Glutamate receptor"/>
    <property type="match status" value="1"/>
</dbReference>
<evidence type="ECO:0000256" key="1">
    <source>
        <dbReference type="ARBA" id="ARBA00004141"/>
    </source>
</evidence>
<feature type="transmembrane region" description="Helical" evidence="17">
    <location>
        <begin position="589"/>
        <end position="609"/>
    </location>
</feature>
<dbReference type="InterPro" id="IPR044440">
    <property type="entry name" value="GABAb_receptor_plant_PBP1"/>
</dbReference>
<keyword evidence="5 17" id="KW-0812">Transmembrane</keyword>
<keyword evidence="21" id="KW-1185">Reference proteome</keyword>
<organism evidence="20 21">
    <name type="scientific">Forsythia ovata</name>
    <dbReference type="NCBI Taxonomy" id="205694"/>
    <lineage>
        <taxon>Eukaryota</taxon>
        <taxon>Viridiplantae</taxon>
        <taxon>Streptophyta</taxon>
        <taxon>Embryophyta</taxon>
        <taxon>Tracheophyta</taxon>
        <taxon>Spermatophyta</taxon>
        <taxon>Magnoliopsida</taxon>
        <taxon>eudicotyledons</taxon>
        <taxon>Gunneridae</taxon>
        <taxon>Pentapetalae</taxon>
        <taxon>asterids</taxon>
        <taxon>lamiids</taxon>
        <taxon>Lamiales</taxon>
        <taxon>Oleaceae</taxon>
        <taxon>Forsythieae</taxon>
        <taxon>Forsythia</taxon>
    </lineage>
</organism>
<evidence type="ECO:0000259" key="19">
    <source>
        <dbReference type="SMART" id="SM00079"/>
    </source>
</evidence>
<proteinExistence type="inferred from homology"/>
<accession>A0ABD1SN73</accession>
<evidence type="ECO:0000256" key="10">
    <source>
        <dbReference type="ARBA" id="ARBA00023170"/>
    </source>
</evidence>
<keyword evidence="9 15" id="KW-0472">Membrane</keyword>
<feature type="signal peptide" evidence="18">
    <location>
        <begin position="1"/>
        <end position="23"/>
    </location>
</feature>
<keyword evidence="4 15" id="KW-0813">Transport</keyword>
<dbReference type="Pfam" id="PF00060">
    <property type="entry name" value="Lig_chan"/>
    <property type="match status" value="1"/>
</dbReference>
<dbReference type="InterPro" id="IPR001828">
    <property type="entry name" value="ANF_lig-bd_rcpt"/>
</dbReference>
<feature type="domain" description="Ionotropic glutamate receptor C-terminal" evidence="19">
    <location>
        <begin position="467"/>
        <end position="808"/>
    </location>
</feature>
<dbReference type="InterPro" id="IPR017103">
    <property type="entry name" value="Iontropic_Glu_rcpt_pln"/>
</dbReference>
<dbReference type="SUPFAM" id="SSF53850">
    <property type="entry name" value="Periplasmic binding protein-like II"/>
    <property type="match status" value="1"/>
</dbReference>
<keyword evidence="8 15" id="KW-0406">Ion transport</keyword>
<dbReference type="SUPFAM" id="SSF53822">
    <property type="entry name" value="Periplasmic binding protein-like I"/>
    <property type="match status" value="1"/>
</dbReference>
<dbReference type="FunFam" id="3.40.50.2300:FF:000081">
    <property type="entry name" value="Glutamate receptor"/>
    <property type="match status" value="1"/>
</dbReference>
<evidence type="ECO:0000256" key="14">
    <source>
        <dbReference type="ARBA" id="ARBA00049638"/>
    </source>
</evidence>
<keyword evidence="13 15" id="KW-0407">Ion channel</keyword>
<dbReference type="InterPro" id="IPR028082">
    <property type="entry name" value="Peripla_BP_I"/>
</dbReference>
<dbReference type="FunFam" id="3.40.50.2300:FF:000310">
    <property type="entry name" value="Glutamate receptor"/>
    <property type="match status" value="1"/>
</dbReference>
<dbReference type="InterPro" id="IPR015683">
    <property type="entry name" value="Ionotropic_Glu_rcpt"/>
</dbReference>
<protein>
    <recommendedName>
        <fullName evidence="15">Glutamate receptor</fullName>
    </recommendedName>
</protein>
<comment type="subunit">
    <text evidence="3">May form heteromers.</text>
</comment>
<evidence type="ECO:0000256" key="13">
    <source>
        <dbReference type="ARBA" id="ARBA00023303"/>
    </source>
</evidence>
<feature type="region of interest" description="Disordered" evidence="16">
    <location>
        <begin position="919"/>
        <end position="946"/>
    </location>
</feature>
<name>A0ABD1SN73_9LAMI</name>
<dbReference type="PANTHER" id="PTHR34836:SF7">
    <property type="entry name" value="RECEPTOR LIGAND BINDING REGION DOMAIN-CONTAINING PROTEIN"/>
    <property type="match status" value="1"/>
</dbReference>
<keyword evidence="7 17" id="KW-1133">Transmembrane helix</keyword>
<evidence type="ECO:0000256" key="18">
    <source>
        <dbReference type="SAM" id="SignalP"/>
    </source>
</evidence>
<keyword evidence="12 15" id="KW-1071">Ligand-gated ion channel</keyword>
<comment type="subcellular location">
    <subcellularLocation>
        <location evidence="1">Membrane</location>
        <topology evidence="1">Multi-pass membrane protein</topology>
    </subcellularLocation>
</comment>
<dbReference type="PANTHER" id="PTHR34836">
    <property type="entry name" value="OS06G0188250 PROTEIN"/>
    <property type="match status" value="1"/>
</dbReference>
<evidence type="ECO:0000256" key="8">
    <source>
        <dbReference type="ARBA" id="ARBA00023065"/>
    </source>
</evidence>
<comment type="function">
    <text evidence="15">Glutamate-gated receptor that probably acts as non-selective cation channel.</text>
</comment>
<dbReference type="GO" id="GO:0016020">
    <property type="term" value="C:membrane"/>
    <property type="evidence" value="ECO:0007669"/>
    <property type="project" value="UniProtKB-SubCell"/>
</dbReference>
<evidence type="ECO:0000256" key="2">
    <source>
        <dbReference type="ARBA" id="ARBA00008685"/>
    </source>
</evidence>
<feature type="transmembrane region" description="Helical" evidence="17">
    <location>
        <begin position="827"/>
        <end position="848"/>
    </location>
</feature>
<dbReference type="InterPro" id="IPR001320">
    <property type="entry name" value="Iontro_rcpt_C"/>
</dbReference>
<dbReference type="Gene3D" id="3.40.50.2300">
    <property type="match status" value="2"/>
</dbReference>
<feature type="chain" id="PRO_5044817165" description="Glutamate receptor" evidence="18">
    <location>
        <begin position="24"/>
        <end position="946"/>
    </location>
</feature>
<evidence type="ECO:0000256" key="5">
    <source>
        <dbReference type="ARBA" id="ARBA00022692"/>
    </source>
</evidence>
<evidence type="ECO:0000256" key="11">
    <source>
        <dbReference type="ARBA" id="ARBA00023180"/>
    </source>
</evidence>
<reference evidence="21" key="1">
    <citation type="submission" date="2024-07" db="EMBL/GenBank/DDBJ databases">
        <title>Two chromosome-level genome assemblies of Korean endemic species Abeliophyllum distichum and Forsythia ovata (Oleaceae).</title>
        <authorList>
            <person name="Jang H."/>
        </authorList>
    </citation>
    <scope>NUCLEOTIDE SEQUENCE [LARGE SCALE GENOMIC DNA]</scope>
</reference>
<keyword evidence="10 15" id="KW-0675">Receptor</keyword>
<comment type="function">
    <text evidence="14">Glutamate-gated receptor that probably acts as a non-selective cation channel. May be involved in light-signal transduction and calcium homeostasis via the regulation of calcium influx into cells.</text>
</comment>
<dbReference type="Pfam" id="PF01094">
    <property type="entry name" value="ANF_receptor"/>
    <property type="match status" value="1"/>
</dbReference>
<evidence type="ECO:0000256" key="16">
    <source>
        <dbReference type="SAM" id="MobiDB-lite"/>
    </source>
</evidence>
<dbReference type="Proteomes" id="UP001604277">
    <property type="component" value="Unassembled WGS sequence"/>
</dbReference>
<evidence type="ECO:0000256" key="3">
    <source>
        <dbReference type="ARBA" id="ARBA00011095"/>
    </source>
</evidence>
<dbReference type="GO" id="GO:0034220">
    <property type="term" value="P:monoatomic ion transmembrane transport"/>
    <property type="evidence" value="ECO:0007669"/>
    <property type="project" value="UniProtKB-KW"/>
</dbReference>
<dbReference type="Gene3D" id="3.40.190.10">
    <property type="entry name" value="Periplasmic binding protein-like II"/>
    <property type="match status" value="1"/>
</dbReference>
<evidence type="ECO:0000313" key="20">
    <source>
        <dbReference type="EMBL" id="KAL2502158.1"/>
    </source>
</evidence>
<evidence type="ECO:0000256" key="12">
    <source>
        <dbReference type="ARBA" id="ARBA00023286"/>
    </source>
</evidence>
<comment type="caution">
    <text evidence="20">The sequence shown here is derived from an EMBL/GenBank/DDBJ whole genome shotgun (WGS) entry which is preliminary data.</text>
</comment>
<evidence type="ECO:0000256" key="15">
    <source>
        <dbReference type="PIRNR" id="PIRNR037090"/>
    </source>
</evidence>
<dbReference type="CDD" id="cd19990">
    <property type="entry name" value="PBP1_GABAb_receptor_plant"/>
    <property type="match status" value="1"/>
</dbReference>
<evidence type="ECO:0000256" key="17">
    <source>
        <dbReference type="SAM" id="Phobius"/>
    </source>
</evidence>
<sequence>MPSTIQILFLLFIINANYSFSAAATNRVENNETSHGKNQYSLVHIGVVLDLDSSMGSMADLCINMALSDFYSEHSNYRTRLQLHTKNAESLLDTNIAVLELLKHEEVHGILGPQSPTEDKFVAELGGKVHVPVISFTAKSSTLPYAQNRYFVRTTLDDAYQAQALAAICQGYEWPEVVILYEDTDYGYQFLSHLNKAFQEVEIGIAYMSAISISSEDIQILKEFNMLLEKQTRVFLVHMNSSLGSRLFVLAKKAGMMTEGYAWIITDYLSNFLNSMDFVARDSIEGVLGVRPYVSWSEKIDSFQERWKRNMVLKKSAGSIRELNVYGLWVYDTVWSLAIAAEKIGPVYSSLLYVNTSNNETDKTNLKISLFGPKLLSELSHTKFRGLSGDFQLINGQLKPSAFEIFNIIGSGERTVGFWTPDRGISRELSSTGEPTYSTSTKNLKNVMWPGDSVMRPKGWAIPSTRKLRVGVPLKHGFKEFVNVKIDRATNHTNPTGFSIDIFLATLQWLPFPINYEFCHYSKEINWSYDDMLHNIPQTFDMVVGDTTIWAPRANYVDFTLPYSEPGVILVVKNEKPLDMWIFIKPLRWDLWLAIILSCIMMGIVLRLLEHRVQNTNEESVRPHKERLRMIYWSPIAVLAFPERNMVANSWSIFVLVFWLFMAFILMQSYTANLSAILTVDQLKFAFSEDYYVGYQEGSFMKEFLEKQLHIHESRLKNYSSVEDYHDAMSRGSKRGGIDAIFDEIPYMKIFLKKYDSQYKMVGPTYRTDGFGFAFPFGSPLTAYFSRAILAVTQGSNMTSIEQTNFGPGYSSQDPLSSTVSQQTSSLTFYDFGGLFIIVGSVTMFALFCSETSVGRKFTALTAQYSQVFFCFISSKFHSTQDDKVENHETIQDAAATYSEGRDANIFEVPLRRGEEEICESGQNNGSASAEDREVELTTINEGRNS</sequence>
<evidence type="ECO:0000313" key="21">
    <source>
        <dbReference type="Proteomes" id="UP001604277"/>
    </source>
</evidence>
<evidence type="ECO:0000256" key="9">
    <source>
        <dbReference type="ARBA" id="ARBA00023136"/>
    </source>
</evidence>
<dbReference type="PIRSF" id="PIRSF037090">
    <property type="entry name" value="Iontro_Glu-like_rcpt_pln"/>
    <property type="match status" value="1"/>
</dbReference>
<dbReference type="CDD" id="cd13686">
    <property type="entry name" value="GluR_Plant"/>
    <property type="match status" value="1"/>
</dbReference>
<keyword evidence="6 18" id="KW-0732">Signal</keyword>
<feature type="transmembrane region" description="Helical" evidence="17">
    <location>
        <begin position="653"/>
        <end position="678"/>
    </location>
</feature>
<dbReference type="Gene3D" id="1.10.287.70">
    <property type="match status" value="1"/>
</dbReference>
<evidence type="ECO:0000256" key="6">
    <source>
        <dbReference type="ARBA" id="ARBA00022729"/>
    </source>
</evidence>